<feature type="binding site" evidence="8">
    <location>
        <position position="232"/>
    </location>
    <ligand>
        <name>Mg(2+)</name>
        <dbReference type="ChEBI" id="CHEBI:18420"/>
    </ligand>
</feature>
<dbReference type="InterPro" id="IPR025121">
    <property type="entry name" value="GTPase_HflX_N"/>
</dbReference>
<dbReference type="Proteomes" id="UP000285773">
    <property type="component" value="Unassembled WGS sequence"/>
</dbReference>
<dbReference type="GO" id="GO:0005525">
    <property type="term" value="F:GTP binding"/>
    <property type="evidence" value="ECO:0007669"/>
    <property type="project" value="UniProtKB-UniRule"/>
</dbReference>
<dbReference type="GO" id="GO:0046872">
    <property type="term" value="F:metal ion binding"/>
    <property type="evidence" value="ECO:0007669"/>
    <property type="project" value="UniProtKB-KW"/>
</dbReference>
<dbReference type="InterPro" id="IPR042108">
    <property type="entry name" value="GTPase_HflX_N_sf"/>
</dbReference>
<feature type="binding site" evidence="7">
    <location>
        <begin position="230"/>
        <end position="234"/>
    </location>
    <ligand>
        <name>GTP</name>
        <dbReference type="ChEBI" id="CHEBI:37565"/>
    </ligand>
</feature>
<evidence type="ECO:0000256" key="1">
    <source>
        <dbReference type="ARBA" id="ARBA00022490"/>
    </source>
</evidence>
<dbReference type="PIRSF" id="PIRSF006809">
    <property type="entry name" value="GTP-binding_hflX_prd"/>
    <property type="match status" value="1"/>
</dbReference>
<dbReference type="GO" id="GO:0043022">
    <property type="term" value="F:ribosome binding"/>
    <property type="evidence" value="ECO:0007669"/>
    <property type="project" value="TreeGrafter"/>
</dbReference>
<keyword evidence="4 8" id="KW-0460">Magnesium</keyword>
<name>A0A2I1TTZ6_STRPA</name>
<evidence type="ECO:0000313" key="9">
    <source>
        <dbReference type="EMBL" id="RHC96025.1"/>
    </source>
</evidence>
<protein>
    <recommendedName>
        <fullName evidence="6">GTPase HflX</fullName>
    </recommendedName>
    <alternativeName>
        <fullName evidence="6">GTP-binding protein HflX</fullName>
    </alternativeName>
</protein>
<feature type="binding site" evidence="7">
    <location>
        <begin position="337"/>
        <end position="339"/>
    </location>
    <ligand>
        <name>GTP</name>
        <dbReference type="ChEBI" id="CHEBI:37565"/>
    </ligand>
</feature>
<dbReference type="RefSeq" id="WP_061605023.1">
    <property type="nucleotide sequence ID" value="NZ_CP185272.1"/>
</dbReference>
<reference evidence="9 10" key="1">
    <citation type="submission" date="2018-08" db="EMBL/GenBank/DDBJ databases">
        <title>A genome reference for cultivated species of the human gut microbiota.</title>
        <authorList>
            <person name="Zou Y."/>
            <person name="Xue W."/>
            <person name="Luo G."/>
        </authorList>
    </citation>
    <scope>NUCLEOTIDE SEQUENCE [LARGE SCALE GENOMIC DNA]</scope>
    <source>
        <strain evidence="9 10">AM33-3BH</strain>
    </source>
</reference>
<dbReference type="PROSITE" id="PS51705">
    <property type="entry name" value="G_HFLX"/>
    <property type="match status" value="1"/>
</dbReference>
<evidence type="ECO:0000256" key="3">
    <source>
        <dbReference type="ARBA" id="ARBA00022741"/>
    </source>
</evidence>
<dbReference type="InterPro" id="IPR016496">
    <property type="entry name" value="GTPase_HflX"/>
</dbReference>
<dbReference type="HAMAP" id="MF_00900">
    <property type="entry name" value="GTPase_HflX"/>
    <property type="match status" value="1"/>
</dbReference>
<organism evidence="9 10">
    <name type="scientific">Streptococcus parasanguinis</name>
    <dbReference type="NCBI Taxonomy" id="1318"/>
    <lineage>
        <taxon>Bacteria</taxon>
        <taxon>Bacillati</taxon>
        <taxon>Bacillota</taxon>
        <taxon>Bacilli</taxon>
        <taxon>Lactobacillales</taxon>
        <taxon>Streptococcaceae</taxon>
        <taxon>Streptococcus</taxon>
    </lineage>
</organism>
<keyword evidence="5 6" id="KW-0342">GTP-binding</keyword>
<feature type="binding site" evidence="7">
    <location>
        <begin position="318"/>
        <end position="321"/>
    </location>
    <ligand>
        <name>GTP</name>
        <dbReference type="ChEBI" id="CHEBI:37565"/>
    </ligand>
</feature>
<keyword evidence="2 8" id="KW-0479">Metal-binding</keyword>
<evidence type="ECO:0000256" key="7">
    <source>
        <dbReference type="PIRSR" id="PIRSR006809-1"/>
    </source>
</evidence>
<dbReference type="NCBIfam" id="TIGR03156">
    <property type="entry name" value="GTP_HflX"/>
    <property type="match status" value="1"/>
</dbReference>
<comment type="function">
    <text evidence="6">GTPase that associates with the 50S ribosomal subunit and may have a role during protein synthesis or ribosome biogenesis.</text>
</comment>
<dbReference type="FunFam" id="3.40.50.11060:FF:000001">
    <property type="entry name" value="GTPase HflX"/>
    <property type="match status" value="1"/>
</dbReference>
<dbReference type="InterPro" id="IPR030394">
    <property type="entry name" value="G_HFLX_dom"/>
</dbReference>
<dbReference type="EMBL" id="QSIO01000001">
    <property type="protein sequence ID" value="RHC96025.1"/>
    <property type="molecule type" value="Genomic_DNA"/>
</dbReference>
<evidence type="ECO:0000256" key="8">
    <source>
        <dbReference type="PIRSR" id="PIRSR006809-2"/>
    </source>
</evidence>
<feature type="binding site" evidence="7">
    <location>
        <begin position="205"/>
        <end position="212"/>
    </location>
    <ligand>
        <name>GTP</name>
        <dbReference type="ChEBI" id="CHEBI:37565"/>
    </ligand>
</feature>
<sequence>MIETEKKQERILLVGVELQGMDNFDMSMEELASLAKTAGGDVRGSYTQKREKYDTKTFVGSGKLEEIAQMVEADEITTVVVNNRLTPRQNVNLEEILGVKVIDRMQLILDIFAMRARSHEGKLQVHLAQLKYLLPRLVGQGIMLSRQAGGIGSRGPGESQLELNRRSVRNQITDIERQLKAVEKNRETLREKRLESPVFKIGLIGYTNAGKSTIMNQLTSKSQYEADELFATLDATTKSIHLTGNLQVTLTDTVGFIQDLPTELVSSFKSTLEESKNVDLLVHVIDASDPNHEEHEKTVLSIMKDLDMLEIPRLTLYNKADKVADFTPTQTPFSLISARSETAREDLQALLLEKLRELFVPFTIRVPFSKSYRTHDLETVAIIDKREFEEDVEVIQGYIAEKNKWKLEEFYDGLR</sequence>
<dbReference type="CDD" id="cd01878">
    <property type="entry name" value="HflX"/>
    <property type="match status" value="1"/>
</dbReference>
<comment type="similarity">
    <text evidence="6">Belongs to the TRAFAC class OBG-HflX-like GTPase superfamily. HflX GTPase family.</text>
</comment>
<dbReference type="Gene3D" id="6.10.250.2860">
    <property type="match status" value="1"/>
</dbReference>
<dbReference type="GO" id="GO:0005737">
    <property type="term" value="C:cytoplasm"/>
    <property type="evidence" value="ECO:0007669"/>
    <property type="project" value="UniProtKB-SubCell"/>
</dbReference>
<comment type="subcellular location">
    <subcellularLocation>
        <location evidence="6">Cytoplasm</location>
    </subcellularLocation>
    <text evidence="6">May associate with membranes.</text>
</comment>
<dbReference type="Gene3D" id="3.40.50.300">
    <property type="entry name" value="P-loop containing nucleotide triphosphate hydrolases"/>
    <property type="match status" value="1"/>
</dbReference>
<feature type="binding site" evidence="8">
    <location>
        <position position="212"/>
    </location>
    <ligand>
        <name>Mg(2+)</name>
        <dbReference type="ChEBI" id="CHEBI:18420"/>
    </ligand>
</feature>
<dbReference type="PANTHER" id="PTHR10229">
    <property type="entry name" value="GTP-BINDING PROTEIN HFLX"/>
    <property type="match status" value="1"/>
</dbReference>
<accession>A0A2I1TTZ6</accession>
<dbReference type="InterPro" id="IPR032305">
    <property type="entry name" value="GTP-bd_M"/>
</dbReference>
<gene>
    <name evidence="6 9" type="primary">hflX</name>
    <name evidence="9" type="ORF">DW820_02550</name>
</gene>
<evidence type="ECO:0000256" key="2">
    <source>
        <dbReference type="ARBA" id="ARBA00022723"/>
    </source>
</evidence>
<dbReference type="InterPro" id="IPR006073">
    <property type="entry name" value="GTP-bd"/>
</dbReference>
<dbReference type="PANTHER" id="PTHR10229:SF0">
    <property type="entry name" value="GTP-BINDING PROTEIN 6-RELATED"/>
    <property type="match status" value="1"/>
</dbReference>
<dbReference type="AlphaFoldDB" id="A0A2I1TTZ6"/>
<dbReference type="PRINTS" id="PR00326">
    <property type="entry name" value="GTP1OBG"/>
</dbReference>
<proteinExistence type="inferred from homology"/>
<evidence type="ECO:0000256" key="6">
    <source>
        <dbReference type="HAMAP-Rule" id="MF_00900"/>
    </source>
</evidence>
<keyword evidence="3 6" id="KW-0547">Nucleotide-binding</keyword>
<keyword evidence="1 6" id="KW-0963">Cytoplasm</keyword>
<dbReference type="InterPro" id="IPR027417">
    <property type="entry name" value="P-loop_NTPase"/>
</dbReference>
<dbReference type="FunFam" id="3.40.50.300:FF:001711">
    <property type="entry name" value="GTPase HflX"/>
    <property type="match status" value="1"/>
</dbReference>
<dbReference type="Pfam" id="PF16360">
    <property type="entry name" value="GTP-bdg_M"/>
    <property type="match status" value="1"/>
</dbReference>
<dbReference type="NCBIfam" id="TIGR00231">
    <property type="entry name" value="small_GTP"/>
    <property type="match status" value="1"/>
</dbReference>
<dbReference type="SUPFAM" id="SSF52540">
    <property type="entry name" value="P-loop containing nucleoside triphosphate hydrolases"/>
    <property type="match status" value="1"/>
</dbReference>
<dbReference type="Pfam" id="PF13167">
    <property type="entry name" value="GTP-bdg_N"/>
    <property type="match status" value="1"/>
</dbReference>
<dbReference type="Pfam" id="PF01926">
    <property type="entry name" value="MMR_HSR1"/>
    <property type="match status" value="1"/>
</dbReference>
<evidence type="ECO:0000256" key="4">
    <source>
        <dbReference type="ARBA" id="ARBA00022842"/>
    </source>
</evidence>
<evidence type="ECO:0000313" key="10">
    <source>
        <dbReference type="Proteomes" id="UP000285773"/>
    </source>
</evidence>
<dbReference type="InterPro" id="IPR005225">
    <property type="entry name" value="Small_GTP-bd"/>
</dbReference>
<feature type="binding site" evidence="7">
    <location>
        <begin position="252"/>
        <end position="255"/>
    </location>
    <ligand>
        <name>GTP</name>
        <dbReference type="ChEBI" id="CHEBI:37565"/>
    </ligand>
</feature>
<dbReference type="Gene3D" id="3.40.50.11060">
    <property type="entry name" value="GTPase HflX, N-terminal domain"/>
    <property type="match status" value="1"/>
</dbReference>
<comment type="cofactor">
    <cofactor evidence="8">
        <name>Mg(2+)</name>
        <dbReference type="ChEBI" id="CHEBI:18420"/>
    </cofactor>
</comment>
<comment type="caution">
    <text evidence="9">The sequence shown here is derived from an EMBL/GenBank/DDBJ whole genome shotgun (WGS) entry which is preliminary data.</text>
</comment>
<evidence type="ECO:0000256" key="5">
    <source>
        <dbReference type="ARBA" id="ARBA00023134"/>
    </source>
</evidence>
<dbReference type="GO" id="GO:0003924">
    <property type="term" value="F:GTPase activity"/>
    <property type="evidence" value="ECO:0007669"/>
    <property type="project" value="UniProtKB-UniRule"/>
</dbReference>
<comment type="subunit">
    <text evidence="6">Monomer. Associates with the 50S ribosomal subunit.</text>
</comment>